<evidence type="ECO:0000256" key="2">
    <source>
        <dbReference type="ARBA" id="ARBA00022630"/>
    </source>
</evidence>
<dbReference type="FunFam" id="1.10.45.10:FF:000001">
    <property type="entry name" value="D-lactate dehydrogenase mitochondrial"/>
    <property type="match status" value="1"/>
</dbReference>
<dbReference type="AlphaFoldDB" id="A0A7K1Y7C8"/>
<dbReference type="InterPro" id="IPR036318">
    <property type="entry name" value="FAD-bd_PCMH-like_sf"/>
</dbReference>
<dbReference type="Gene3D" id="1.10.45.10">
    <property type="entry name" value="Vanillyl-alcohol Oxidase, Chain A, domain 4"/>
    <property type="match status" value="1"/>
</dbReference>
<dbReference type="PANTHER" id="PTHR42934">
    <property type="entry name" value="GLYCOLATE OXIDASE SUBUNIT GLCD"/>
    <property type="match status" value="1"/>
</dbReference>
<keyword evidence="4" id="KW-0560">Oxidoreductase</keyword>
<keyword evidence="7" id="KW-1185">Reference proteome</keyword>
<accession>A0A7K1Y7C8</accession>
<dbReference type="SUPFAM" id="SSF56176">
    <property type="entry name" value="FAD-binding/transporter-associated domain-like"/>
    <property type="match status" value="1"/>
</dbReference>
<evidence type="ECO:0000313" key="7">
    <source>
        <dbReference type="Proteomes" id="UP000466586"/>
    </source>
</evidence>
<dbReference type="Gene3D" id="3.30.70.2190">
    <property type="match status" value="1"/>
</dbReference>
<evidence type="ECO:0000259" key="5">
    <source>
        <dbReference type="PROSITE" id="PS51387"/>
    </source>
</evidence>
<keyword evidence="2" id="KW-0285">Flavoprotein</keyword>
<dbReference type="InterPro" id="IPR006094">
    <property type="entry name" value="Oxid_FAD_bind_N"/>
</dbReference>
<dbReference type="GO" id="GO:0071949">
    <property type="term" value="F:FAD binding"/>
    <property type="evidence" value="ECO:0007669"/>
    <property type="project" value="InterPro"/>
</dbReference>
<dbReference type="Pfam" id="PF01565">
    <property type="entry name" value="FAD_binding_4"/>
    <property type="match status" value="1"/>
</dbReference>
<dbReference type="RefSeq" id="WP_160843642.1">
    <property type="nucleotide sequence ID" value="NZ_WVHT01000002.1"/>
</dbReference>
<dbReference type="GO" id="GO:0016491">
    <property type="term" value="F:oxidoreductase activity"/>
    <property type="evidence" value="ECO:0007669"/>
    <property type="project" value="UniProtKB-KW"/>
</dbReference>
<dbReference type="Pfam" id="PF02913">
    <property type="entry name" value="FAD-oxidase_C"/>
    <property type="match status" value="1"/>
</dbReference>
<dbReference type="InterPro" id="IPR016171">
    <property type="entry name" value="Vanillyl_alc_oxidase_C-sub2"/>
</dbReference>
<dbReference type="Proteomes" id="UP000466586">
    <property type="component" value="Unassembled WGS sequence"/>
</dbReference>
<organism evidence="6 7">
    <name type="scientific">Hufsiella arboris</name>
    <dbReference type="NCBI Taxonomy" id="2695275"/>
    <lineage>
        <taxon>Bacteria</taxon>
        <taxon>Pseudomonadati</taxon>
        <taxon>Bacteroidota</taxon>
        <taxon>Sphingobacteriia</taxon>
        <taxon>Sphingobacteriales</taxon>
        <taxon>Sphingobacteriaceae</taxon>
        <taxon>Hufsiella</taxon>
    </lineage>
</organism>
<sequence length="465" mass="51137">MPFNKITDELFQQFEKITGKDFLFRDDDNLENYSHDETEDLRYKPELVAKPADSIQVSQLLKLCNEHRIPVTPRGAGTGLSGGALPVFGGLLISMERFNKILDIDEQNLQATLEPGVITEVFIDSAAEKGLLYPVDPASKGSCFIGGNISHGSGGPRVVKYGTIREYVLNLEIVLPNGEIIWTGANTLKYASGYNLTQLIIGSEGTLGIVTKIVVKLIPKPTQDVLMLASFATNEDACAAVSAIFRAGVIPSTLEFMERRGVEWVIEYDHIQFELKDGIDAFLLIELDGNNLDILFNDAEKVNEVLEANNCMDVLFADTSSQKEELWRIRRTMAVSVKSNSVYKEEDTVVPRAALPQLINGIKAIGNAYGFQSICYGHAGDGNLHVNIIKGGMTDEDWNTKLKDGIREIFELTVKLGGTISGEHGIGLVQKDYMPVKYSDVNLGIMRGIKSVFDPNGILNPGKIF</sequence>
<keyword evidence="3" id="KW-0274">FAD</keyword>
<protein>
    <submittedName>
        <fullName evidence="6">FAD-binding protein</fullName>
    </submittedName>
</protein>
<dbReference type="InterPro" id="IPR016167">
    <property type="entry name" value="FAD-bd_PCMH_sub1"/>
</dbReference>
<gene>
    <name evidence="6" type="ORF">GS399_05760</name>
</gene>
<dbReference type="InterPro" id="IPR016166">
    <property type="entry name" value="FAD-bd_PCMH"/>
</dbReference>
<dbReference type="InterPro" id="IPR016164">
    <property type="entry name" value="FAD-linked_Oxase-like_C"/>
</dbReference>
<dbReference type="Gene3D" id="3.30.465.10">
    <property type="match status" value="1"/>
</dbReference>
<dbReference type="PROSITE" id="PS51387">
    <property type="entry name" value="FAD_PCMH"/>
    <property type="match status" value="1"/>
</dbReference>
<dbReference type="InterPro" id="IPR004113">
    <property type="entry name" value="FAD-bd_oxidored_4_C"/>
</dbReference>
<evidence type="ECO:0000313" key="6">
    <source>
        <dbReference type="EMBL" id="MXV50472.1"/>
    </source>
</evidence>
<reference evidence="6 7" key="1">
    <citation type="submission" date="2019-11" db="EMBL/GenBank/DDBJ databases">
        <title>Pedobacter sp. HMF7647 Genome sequencing and assembly.</title>
        <authorList>
            <person name="Kang H."/>
            <person name="Kim H."/>
            <person name="Joh K."/>
        </authorList>
    </citation>
    <scope>NUCLEOTIDE SEQUENCE [LARGE SCALE GENOMIC DNA]</scope>
    <source>
        <strain evidence="6 7">HMF7647</strain>
    </source>
</reference>
<feature type="domain" description="FAD-binding PCMH-type" evidence="5">
    <location>
        <begin position="41"/>
        <end position="220"/>
    </location>
</feature>
<evidence type="ECO:0000256" key="1">
    <source>
        <dbReference type="ARBA" id="ARBA00001974"/>
    </source>
</evidence>
<comment type="cofactor">
    <cofactor evidence="1">
        <name>FAD</name>
        <dbReference type="ChEBI" id="CHEBI:57692"/>
    </cofactor>
</comment>
<proteinExistence type="predicted"/>
<evidence type="ECO:0000256" key="4">
    <source>
        <dbReference type="ARBA" id="ARBA00023002"/>
    </source>
</evidence>
<dbReference type="EMBL" id="WVHT01000002">
    <property type="protein sequence ID" value="MXV50472.1"/>
    <property type="molecule type" value="Genomic_DNA"/>
</dbReference>
<name>A0A7K1Y7C8_9SPHI</name>
<dbReference type="Gene3D" id="3.30.70.2740">
    <property type="match status" value="1"/>
</dbReference>
<dbReference type="InterPro" id="IPR051914">
    <property type="entry name" value="FAD-linked_OxidoTrans_Type4"/>
</dbReference>
<dbReference type="SUPFAM" id="SSF55103">
    <property type="entry name" value="FAD-linked oxidases, C-terminal domain"/>
    <property type="match status" value="1"/>
</dbReference>
<evidence type="ECO:0000256" key="3">
    <source>
        <dbReference type="ARBA" id="ARBA00022827"/>
    </source>
</evidence>
<dbReference type="PANTHER" id="PTHR42934:SF2">
    <property type="entry name" value="GLYCOLATE OXIDASE SUBUNIT GLCD"/>
    <property type="match status" value="1"/>
</dbReference>
<dbReference type="InterPro" id="IPR016169">
    <property type="entry name" value="FAD-bd_PCMH_sub2"/>
</dbReference>
<comment type="caution">
    <text evidence="6">The sequence shown here is derived from an EMBL/GenBank/DDBJ whole genome shotgun (WGS) entry which is preliminary data.</text>
</comment>
<dbReference type="Gene3D" id="3.30.43.10">
    <property type="entry name" value="Uridine Diphospho-n-acetylenolpyruvylglucosamine Reductase, domain 2"/>
    <property type="match status" value="1"/>
</dbReference>